<dbReference type="EMBL" id="JBHULB010000006">
    <property type="protein sequence ID" value="MFD2585971.1"/>
    <property type="molecule type" value="Genomic_DNA"/>
</dbReference>
<keyword evidence="2" id="KW-0547">Nucleotide-binding</keyword>
<dbReference type="GO" id="GO:0005524">
    <property type="term" value="F:ATP binding"/>
    <property type="evidence" value="ECO:0007669"/>
    <property type="project" value="UniProtKB-KW"/>
</dbReference>
<keyword evidence="6" id="KW-1185">Reference proteome</keyword>
<organism evidence="5 6">
    <name type="scientific">Croceitalea marina</name>
    <dbReference type="NCBI Taxonomy" id="1775166"/>
    <lineage>
        <taxon>Bacteria</taxon>
        <taxon>Pseudomonadati</taxon>
        <taxon>Bacteroidota</taxon>
        <taxon>Flavobacteriia</taxon>
        <taxon>Flavobacteriales</taxon>
        <taxon>Flavobacteriaceae</taxon>
        <taxon>Croceitalea</taxon>
    </lineage>
</organism>
<dbReference type="PANTHER" id="PTHR43553:SF3">
    <property type="entry name" value="ABC TRANSPORTER ATP-BINDING PROTEIN MODF"/>
    <property type="match status" value="1"/>
</dbReference>
<feature type="domain" description="ABC transporter" evidence="4">
    <location>
        <begin position="190"/>
        <end position="416"/>
    </location>
</feature>
<gene>
    <name evidence="5" type="ORF">ACFSQJ_03465</name>
</gene>
<evidence type="ECO:0000259" key="4">
    <source>
        <dbReference type="PROSITE" id="PS50893"/>
    </source>
</evidence>
<dbReference type="PANTHER" id="PTHR43553">
    <property type="entry name" value="HEAVY METAL TRANSPORTER"/>
    <property type="match status" value="1"/>
</dbReference>
<dbReference type="InterPro" id="IPR050095">
    <property type="entry name" value="ECF_ABC_transporter_ATP-bd"/>
</dbReference>
<reference evidence="6" key="1">
    <citation type="journal article" date="2019" name="Int. J. Syst. Evol. Microbiol.">
        <title>The Global Catalogue of Microorganisms (GCM) 10K type strain sequencing project: providing services to taxonomists for standard genome sequencing and annotation.</title>
        <authorList>
            <consortium name="The Broad Institute Genomics Platform"/>
            <consortium name="The Broad Institute Genome Sequencing Center for Infectious Disease"/>
            <person name="Wu L."/>
            <person name="Ma J."/>
        </authorList>
    </citation>
    <scope>NUCLEOTIDE SEQUENCE [LARGE SCALE GENOMIC DNA]</scope>
    <source>
        <strain evidence="6">KCTC 52368</strain>
    </source>
</reference>
<dbReference type="InterPro" id="IPR003439">
    <property type="entry name" value="ABC_transporter-like_ATP-bd"/>
</dbReference>
<evidence type="ECO:0000313" key="6">
    <source>
        <dbReference type="Proteomes" id="UP001597526"/>
    </source>
</evidence>
<evidence type="ECO:0000313" key="5">
    <source>
        <dbReference type="EMBL" id="MFD2585971.1"/>
    </source>
</evidence>
<protein>
    <submittedName>
        <fullName evidence="5">ABC transporter ATP-binding protein</fullName>
    </submittedName>
</protein>
<dbReference type="RefSeq" id="WP_377765566.1">
    <property type="nucleotide sequence ID" value="NZ_JBHULB010000006.1"/>
</dbReference>
<dbReference type="Proteomes" id="UP001597526">
    <property type="component" value="Unassembled WGS sequence"/>
</dbReference>
<dbReference type="InterPro" id="IPR003593">
    <property type="entry name" value="AAA+_ATPase"/>
</dbReference>
<dbReference type="PROSITE" id="PS50893">
    <property type="entry name" value="ABC_TRANSPORTER_2"/>
    <property type="match status" value="1"/>
</dbReference>
<sequence>MNIVHYTILIDSTSQTDTFLNLLLNDKLLPDFSELAGKTGALFSSSQIAHYLDKEEKHGIKLITKNTSQSLITMSSGERKKALLNYTLESSPDYLIVVNPFDNLDYHYQKELKGKLLTLAADLPIIQIINRVEDFLPLAANYAKLEGDKLIHFDSKTHLFSETIKTKSTFSKLNIPRPLNAKLFTGNNLVRLRSVSVSFNDKPVLSNISWQIHSGDFWQLKGPNGSGKSTLLAMITGDSQKGYGQELYLFGTKKGSGESVWDIKKNIGYFTPAMTDKFRGYHTLENMLISGLHDSIGLYVKPTEIEKRLASDWLELLQLSAKKTQYFHQLSTTEKRMLLTARAMIKHPPLLLLDEPTSGLDDSSALLFVSLVNKIANDSTTAIVYVSHREEKGLDPKKVFELIPIKNGSTGKIKSFK</sequence>
<keyword evidence="1" id="KW-0813">Transport</keyword>
<dbReference type="Pfam" id="PF00005">
    <property type="entry name" value="ABC_tran"/>
    <property type="match status" value="1"/>
</dbReference>
<dbReference type="SMART" id="SM00382">
    <property type="entry name" value="AAA"/>
    <property type="match status" value="1"/>
</dbReference>
<comment type="caution">
    <text evidence="5">The sequence shown here is derived from an EMBL/GenBank/DDBJ whole genome shotgun (WGS) entry which is preliminary data.</text>
</comment>
<dbReference type="InterPro" id="IPR027417">
    <property type="entry name" value="P-loop_NTPase"/>
</dbReference>
<name>A0ABW5MSK6_9FLAO</name>
<evidence type="ECO:0000256" key="2">
    <source>
        <dbReference type="ARBA" id="ARBA00022741"/>
    </source>
</evidence>
<keyword evidence="3 5" id="KW-0067">ATP-binding</keyword>
<evidence type="ECO:0000256" key="1">
    <source>
        <dbReference type="ARBA" id="ARBA00022448"/>
    </source>
</evidence>
<dbReference type="Gene3D" id="3.40.50.300">
    <property type="entry name" value="P-loop containing nucleotide triphosphate hydrolases"/>
    <property type="match status" value="1"/>
</dbReference>
<proteinExistence type="predicted"/>
<accession>A0ABW5MSK6</accession>
<evidence type="ECO:0000256" key="3">
    <source>
        <dbReference type="ARBA" id="ARBA00022840"/>
    </source>
</evidence>
<dbReference type="SUPFAM" id="SSF52540">
    <property type="entry name" value="P-loop containing nucleoside triphosphate hydrolases"/>
    <property type="match status" value="2"/>
</dbReference>